<dbReference type="GO" id="GO:0015768">
    <property type="term" value="P:maltose transport"/>
    <property type="evidence" value="ECO:0007669"/>
    <property type="project" value="TreeGrafter"/>
</dbReference>
<dbReference type="Gene3D" id="3.40.190.10">
    <property type="entry name" value="Periplasmic binding protein-like II"/>
    <property type="match status" value="2"/>
</dbReference>
<evidence type="ECO:0000256" key="1">
    <source>
        <dbReference type="ARBA" id="ARBA00008520"/>
    </source>
</evidence>
<dbReference type="Proteomes" id="UP000275356">
    <property type="component" value="Unassembled WGS sequence"/>
</dbReference>
<dbReference type="PANTHER" id="PTHR30061">
    <property type="entry name" value="MALTOSE-BINDING PERIPLASMIC PROTEIN"/>
    <property type="match status" value="1"/>
</dbReference>
<keyword evidence="2" id="KW-0813">Transport</keyword>
<dbReference type="AlphaFoldDB" id="A0A3N2D109"/>
<dbReference type="GO" id="GO:0055052">
    <property type="term" value="C:ATP-binding cassette (ABC) transporter complex, substrate-binding subunit-containing"/>
    <property type="evidence" value="ECO:0007669"/>
    <property type="project" value="TreeGrafter"/>
</dbReference>
<name>A0A3N2D109_9MICO</name>
<dbReference type="SUPFAM" id="SSF53850">
    <property type="entry name" value="Periplasmic binding protein-like II"/>
    <property type="match status" value="1"/>
</dbReference>
<evidence type="ECO:0000256" key="4">
    <source>
        <dbReference type="SAM" id="SignalP"/>
    </source>
</evidence>
<keyword evidence="3 4" id="KW-0732">Signal</keyword>
<proteinExistence type="inferred from homology"/>
<comment type="caution">
    <text evidence="5">The sequence shown here is derived from an EMBL/GenBank/DDBJ whole genome shotgun (WGS) entry which is preliminary data.</text>
</comment>
<dbReference type="PANTHER" id="PTHR30061:SF50">
    <property type="entry name" value="MALTOSE_MALTODEXTRIN-BINDING PERIPLASMIC PROTEIN"/>
    <property type="match status" value="1"/>
</dbReference>
<evidence type="ECO:0000313" key="5">
    <source>
        <dbReference type="EMBL" id="ROR93465.1"/>
    </source>
</evidence>
<keyword evidence="6" id="KW-1185">Reference proteome</keyword>
<reference evidence="5 6" key="1">
    <citation type="submission" date="2018-11" db="EMBL/GenBank/DDBJ databases">
        <title>Sequencing the genomes of 1000 actinobacteria strains.</title>
        <authorList>
            <person name="Klenk H.-P."/>
        </authorList>
    </citation>
    <scope>NUCLEOTIDE SEQUENCE [LARGE SCALE GENOMIC DNA]</scope>
    <source>
        <strain evidence="5 6">DSM 13521</strain>
    </source>
</reference>
<gene>
    <name evidence="5" type="ORF">EDD28_2879</name>
</gene>
<accession>A0A3N2D109</accession>
<dbReference type="Pfam" id="PF01547">
    <property type="entry name" value="SBP_bac_1"/>
    <property type="match status" value="1"/>
</dbReference>
<dbReference type="RefSeq" id="WP_170169504.1">
    <property type="nucleotide sequence ID" value="NZ_CALFQU010000035.1"/>
</dbReference>
<feature type="chain" id="PRO_5017949168" evidence="4">
    <location>
        <begin position="27"/>
        <end position="433"/>
    </location>
</feature>
<dbReference type="PROSITE" id="PS51257">
    <property type="entry name" value="PROKAR_LIPOPROTEIN"/>
    <property type="match status" value="1"/>
</dbReference>
<dbReference type="GO" id="GO:1901982">
    <property type="term" value="F:maltose binding"/>
    <property type="evidence" value="ECO:0007669"/>
    <property type="project" value="TreeGrafter"/>
</dbReference>
<comment type="similarity">
    <text evidence="1">Belongs to the bacterial solute-binding protein 1 family.</text>
</comment>
<evidence type="ECO:0000256" key="2">
    <source>
        <dbReference type="ARBA" id="ARBA00022448"/>
    </source>
</evidence>
<evidence type="ECO:0000313" key="6">
    <source>
        <dbReference type="Proteomes" id="UP000275356"/>
    </source>
</evidence>
<dbReference type="GO" id="GO:0042956">
    <property type="term" value="P:maltodextrin transmembrane transport"/>
    <property type="evidence" value="ECO:0007669"/>
    <property type="project" value="TreeGrafter"/>
</dbReference>
<feature type="signal peptide" evidence="4">
    <location>
        <begin position="1"/>
        <end position="26"/>
    </location>
</feature>
<protein>
    <submittedName>
        <fullName evidence="5">Carbohydrate ABC transporter substrate-binding protein (CUT1 family)</fullName>
    </submittedName>
</protein>
<dbReference type="InterPro" id="IPR006059">
    <property type="entry name" value="SBP"/>
</dbReference>
<evidence type="ECO:0000256" key="3">
    <source>
        <dbReference type="ARBA" id="ARBA00022729"/>
    </source>
</evidence>
<organism evidence="5 6">
    <name type="scientific">Salana multivorans</name>
    <dbReference type="NCBI Taxonomy" id="120377"/>
    <lineage>
        <taxon>Bacteria</taxon>
        <taxon>Bacillati</taxon>
        <taxon>Actinomycetota</taxon>
        <taxon>Actinomycetes</taxon>
        <taxon>Micrococcales</taxon>
        <taxon>Beutenbergiaceae</taxon>
        <taxon>Salana</taxon>
    </lineage>
</organism>
<dbReference type="EMBL" id="RKHQ01000002">
    <property type="protein sequence ID" value="ROR93465.1"/>
    <property type="molecule type" value="Genomic_DNA"/>
</dbReference>
<sequence length="433" mass="45925">MVRHKAIRAVLIGAAAALVLSGCGRADDAGTPSGDASNGGSQAAIDDSPAEGEITIWMMGEEGEKFPDFATKFTEENPDAKITVTTIPWGDVMTKFQTAVTAGTTPDAIMIGSSGMAAMVATGGLAQVPDGLVDAGSFVQGAADSVVANDATWAVPWYVETRVLYYRSDLAAEYGLDAPTTWDEALEFSKAFQEHGAEWGMQLPVGQVENPSQVILPWYSQQGGSALTADGTAYDFDNDLMVEAMEYYASFFEQGVSPLTGYGDTAAPSFVDGSNPVFISGPWMVNVLGDLAGADWVDQNVATAVIPGGKDNNNSYIGGAHLGVFKDAKNADGAWKLIRWLSQPEVQQEWWEASSDLPSVSSAWDYEPLQADERFKVLSDQLENTVAPPSVPTWDEIGGVISTESEKLIHGQTTAEEAVKAIQAKADAVGLGW</sequence>